<dbReference type="InterPro" id="IPR001054">
    <property type="entry name" value="A/G_cyclase"/>
</dbReference>
<evidence type="ECO:0000256" key="13">
    <source>
        <dbReference type="RuleBase" id="RU000405"/>
    </source>
</evidence>
<evidence type="ECO:0000256" key="8">
    <source>
        <dbReference type="ARBA" id="ARBA00023136"/>
    </source>
</evidence>
<evidence type="ECO:0000313" key="16">
    <source>
        <dbReference type="Proteomes" id="UP000694553"/>
    </source>
</evidence>
<keyword evidence="12 14" id="KW-0141">cGMP biosynthesis</keyword>
<dbReference type="InterPro" id="IPR028082">
    <property type="entry name" value="Peripla_BP_I"/>
</dbReference>
<protein>
    <recommendedName>
        <fullName evidence="3 14">Guanylate cyclase</fullName>
        <ecNumber evidence="3 14">4.6.1.2</ecNumber>
    </recommendedName>
</protein>
<dbReference type="Gene3D" id="6.10.250.780">
    <property type="match status" value="1"/>
</dbReference>
<keyword evidence="8" id="KW-0472">Membrane</keyword>
<comment type="catalytic activity">
    <reaction evidence="1 14">
        <text>GTP = 3',5'-cyclic GMP + diphosphate</text>
        <dbReference type="Rhea" id="RHEA:13665"/>
        <dbReference type="ChEBI" id="CHEBI:33019"/>
        <dbReference type="ChEBI" id="CHEBI:37565"/>
        <dbReference type="ChEBI" id="CHEBI:57746"/>
        <dbReference type="EC" id="4.6.1.2"/>
    </reaction>
</comment>
<dbReference type="InterPro" id="IPR001245">
    <property type="entry name" value="Ser-Thr/Tyr_kinase_cat_dom"/>
</dbReference>
<name>A0A8C3EDB6_CORMO</name>
<evidence type="ECO:0000256" key="2">
    <source>
        <dbReference type="ARBA" id="ARBA00004451"/>
    </source>
</evidence>
<organism evidence="15 16">
    <name type="scientific">Corvus moneduloides</name>
    <name type="common">New Caledonian crow</name>
    <dbReference type="NCBI Taxonomy" id="1196302"/>
    <lineage>
        <taxon>Eukaryota</taxon>
        <taxon>Metazoa</taxon>
        <taxon>Chordata</taxon>
        <taxon>Craniata</taxon>
        <taxon>Vertebrata</taxon>
        <taxon>Euteleostomi</taxon>
        <taxon>Archelosauria</taxon>
        <taxon>Archosauria</taxon>
        <taxon>Dinosauria</taxon>
        <taxon>Saurischia</taxon>
        <taxon>Theropoda</taxon>
        <taxon>Coelurosauria</taxon>
        <taxon>Aves</taxon>
        <taxon>Neognathae</taxon>
        <taxon>Neoaves</taxon>
        <taxon>Telluraves</taxon>
        <taxon>Australaves</taxon>
        <taxon>Passeriformes</taxon>
        <taxon>Corvoidea</taxon>
        <taxon>Corvidae</taxon>
        <taxon>Corvus</taxon>
    </lineage>
</organism>
<dbReference type="PANTHER" id="PTHR11920:SF477">
    <property type="entry name" value="GUANYLATE CYCLASE D"/>
    <property type="match status" value="1"/>
</dbReference>
<dbReference type="Gene3D" id="3.40.50.2300">
    <property type="match status" value="2"/>
</dbReference>
<dbReference type="Proteomes" id="UP000694553">
    <property type="component" value="Unassembled WGS sequence"/>
</dbReference>
<dbReference type="Pfam" id="PF07714">
    <property type="entry name" value="PK_Tyr_Ser-Thr"/>
    <property type="match status" value="1"/>
</dbReference>
<dbReference type="InterPro" id="IPR000719">
    <property type="entry name" value="Prot_kinase_dom"/>
</dbReference>
<reference evidence="15" key="3">
    <citation type="submission" date="2025-09" db="UniProtKB">
        <authorList>
            <consortium name="Ensembl"/>
        </authorList>
    </citation>
    <scope>IDENTIFICATION</scope>
</reference>
<dbReference type="FunFam" id="3.40.50.2300:FF:000114">
    <property type="entry name" value="Guanylate cyclase"/>
    <property type="match status" value="1"/>
</dbReference>
<dbReference type="InterPro" id="IPR011009">
    <property type="entry name" value="Kinase-like_dom_sf"/>
</dbReference>
<keyword evidence="11" id="KW-0966">Cell projection</keyword>
<dbReference type="Pfam" id="PF07701">
    <property type="entry name" value="HNOBA"/>
    <property type="match status" value="1"/>
</dbReference>
<dbReference type="Gene3D" id="3.30.70.1230">
    <property type="entry name" value="Nucleotide cyclase"/>
    <property type="match status" value="1"/>
</dbReference>
<dbReference type="GO" id="GO:0035556">
    <property type="term" value="P:intracellular signal transduction"/>
    <property type="evidence" value="ECO:0007669"/>
    <property type="project" value="InterPro"/>
</dbReference>
<evidence type="ECO:0000256" key="11">
    <source>
        <dbReference type="ARBA" id="ARBA00023273"/>
    </source>
</evidence>
<dbReference type="GO" id="GO:0007168">
    <property type="term" value="P:receptor guanylyl cyclase signaling pathway"/>
    <property type="evidence" value="ECO:0007669"/>
    <property type="project" value="TreeGrafter"/>
</dbReference>
<dbReference type="PROSITE" id="PS50125">
    <property type="entry name" value="GUANYLATE_CYCLASE_2"/>
    <property type="match status" value="1"/>
</dbReference>
<dbReference type="Pfam" id="PF01094">
    <property type="entry name" value="ANF_receptor"/>
    <property type="match status" value="1"/>
</dbReference>
<dbReference type="InterPro" id="IPR001828">
    <property type="entry name" value="ANF_lig-bd_rcpt"/>
</dbReference>
<evidence type="ECO:0000256" key="7">
    <source>
        <dbReference type="ARBA" id="ARBA00022989"/>
    </source>
</evidence>
<dbReference type="Ensembl" id="ENSCMUT00000021669.2">
    <property type="protein sequence ID" value="ENSCMUP00000020178.2"/>
    <property type="gene ID" value="ENSCMUG00000012430.2"/>
</dbReference>
<keyword evidence="10 13" id="KW-0456">Lyase</keyword>
<dbReference type="Gene3D" id="1.10.510.10">
    <property type="entry name" value="Transferase(Phosphotransferase) domain 1"/>
    <property type="match status" value="1"/>
</dbReference>
<reference evidence="15" key="2">
    <citation type="submission" date="2025-08" db="UniProtKB">
        <authorList>
            <consortium name="Ensembl"/>
        </authorList>
    </citation>
    <scope>IDENTIFICATION</scope>
</reference>
<dbReference type="PANTHER" id="PTHR11920">
    <property type="entry name" value="GUANYLYL CYCLASE"/>
    <property type="match status" value="1"/>
</dbReference>
<evidence type="ECO:0000256" key="5">
    <source>
        <dbReference type="ARBA" id="ARBA00022729"/>
    </source>
</evidence>
<evidence type="ECO:0000313" key="15">
    <source>
        <dbReference type="Ensembl" id="ENSCMUP00000020178.2"/>
    </source>
</evidence>
<dbReference type="SMART" id="SM00044">
    <property type="entry name" value="CYCc"/>
    <property type="match status" value="1"/>
</dbReference>
<evidence type="ECO:0000256" key="14">
    <source>
        <dbReference type="RuleBase" id="RU003431"/>
    </source>
</evidence>
<dbReference type="SUPFAM" id="SSF56112">
    <property type="entry name" value="Protein kinase-like (PK-like)"/>
    <property type="match status" value="1"/>
</dbReference>
<dbReference type="SUPFAM" id="SSF53822">
    <property type="entry name" value="Periplasmic binding protein-like I"/>
    <property type="match status" value="1"/>
</dbReference>
<dbReference type="GO" id="GO:0004383">
    <property type="term" value="F:guanylate cyclase activity"/>
    <property type="evidence" value="ECO:0007669"/>
    <property type="project" value="UniProtKB-EC"/>
</dbReference>
<dbReference type="Pfam" id="PF00211">
    <property type="entry name" value="Guanylate_cyc"/>
    <property type="match status" value="1"/>
</dbReference>
<keyword evidence="9" id="KW-1015">Disulfide bond</keyword>
<dbReference type="InterPro" id="IPR011645">
    <property type="entry name" value="HNOB_dom_associated"/>
</dbReference>
<comment type="similarity">
    <text evidence="13">Belongs to the adenylyl cyclase class-4/guanylyl cyclase family.</text>
</comment>
<sequence>MSFLLWCPNSFFWVLSRHVRLHHFNTGNSFKTFFRACRWLLLGIILLCSPAHCSVFKIGLLGPWNCDPFFSKAFPHVAARLAVGRISRDPSLDLGHRLDYVILQEECETPRALVRFIDFGKLSSAFIGPLNPGFCEVATHLGENWNKAIFSWMCINYKLDSIIRHPAFARTLPSPTQVLFTIMKYFKWAHVGIIASNQDIWMYTAKELATVLRNHGLPVGIVTSVHKGEKGIEDTWNKIKEVNDIKIILLCMHSVLIGGQEQAALLTKALEMGLADGRYIFVPYDTLLYSLPYQNNSFSVFDNDNKLREAYDAVLTITLESGERTFYDAFRQAKESGEIIRDLEATQVSPLFGTIYDAIYFMAMAMDNARRKGVKAPGANIAEHTKNFSFPGFTHWVETDSCGKGLNNYVILDTDGHANQLFPTHLLDMSSGSVRSLGQAIHFPNEVPPKPDSSCWFDPDVLCTEGIEPSVIMLGVMLLFVLVLCAVGLASLIRQSILNNQLFRGPNKIILTLDDLIFINPELHRKRLTLDSLTDANSIAVKSRSLKSITGSGSLKSTVATHETSNVALYEGDWVWLKKFEMGEVHNLRQSSTNILRKGIRYLHHQDFAHGRLKSRNCVVDGRFVLKITDYGYNEILEAQKCPYIQPAPEELLWTAPELLRDPDMCRKGTFKGDIYSFAIILQEVFARGPPYCTSQLSAEEIIKKVKKPPPLCRPNIAPEVAPLTCLQVMKQCWAEAPERRPTFEEVFHKFKTINKGKKTNIIDSMLRMLEQYSSNLEDLISERTEELEVEKQKTEKLLSQMLPPSVAEALKTGGTVEPEYFDQVTIYFSDIVGFTSISALSEPIEVVDLLNDLYSLFDAVLGNHDVYKVETIGDAYMVASGLPKRNGNKHAAEIANMSLDILSSVGTFKMRHMPDIPLRIRIGLHTGPCVAGVVGLTMPRYCLFGDTVNTASRMESTGLPYRIHVSQSTVDTLRTLNEGYEIIPRGKTELKGKGVEETYWLVGKKGFLKPLPKPPEIKPGYRAHGLLPEEIAEFKRRKAEKLLGKRA</sequence>
<dbReference type="CDD" id="cd07302">
    <property type="entry name" value="CHD"/>
    <property type="match status" value="1"/>
</dbReference>
<dbReference type="FunFam" id="3.30.70.1230:FF:000013">
    <property type="entry name" value="Guanylate cyclase"/>
    <property type="match status" value="1"/>
</dbReference>
<evidence type="ECO:0000256" key="12">
    <source>
        <dbReference type="ARBA" id="ARBA00023293"/>
    </source>
</evidence>
<dbReference type="GO" id="GO:0004016">
    <property type="term" value="F:adenylate cyclase activity"/>
    <property type="evidence" value="ECO:0007669"/>
    <property type="project" value="TreeGrafter"/>
</dbReference>
<accession>A0A8U7M2X4</accession>
<dbReference type="GO" id="GO:0001653">
    <property type="term" value="F:peptide receptor activity"/>
    <property type="evidence" value="ECO:0007669"/>
    <property type="project" value="TreeGrafter"/>
</dbReference>
<dbReference type="InterPro" id="IPR050401">
    <property type="entry name" value="Cyclic_nucleotide_synthase"/>
</dbReference>
<evidence type="ECO:0000256" key="4">
    <source>
        <dbReference type="ARBA" id="ARBA00022692"/>
    </source>
</evidence>
<dbReference type="InterPro" id="IPR029787">
    <property type="entry name" value="Nucleotide_cyclase"/>
</dbReference>
<dbReference type="GO" id="GO:0005886">
    <property type="term" value="C:plasma membrane"/>
    <property type="evidence" value="ECO:0007669"/>
    <property type="project" value="TreeGrafter"/>
</dbReference>
<keyword evidence="16" id="KW-1185">Reference proteome</keyword>
<dbReference type="SUPFAM" id="SSF55073">
    <property type="entry name" value="Nucleotide cyclase"/>
    <property type="match status" value="1"/>
</dbReference>
<keyword evidence="4" id="KW-0812">Transmembrane</keyword>
<dbReference type="PROSITE" id="PS50011">
    <property type="entry name" value="PROTEIN_KINASE_DOM"/>
    <property type="match status" value="1"/>
</dbReference>
<dbReference type="AlphaFoldDB" id="A0A8C3EDB6"/>
<keyword evidence="7" id="KW-1133">Transmembrane helix</keyword>
<accession>A0A8C3EDB6</accession>
<comment type="subcellular location">
    <subcellularLocation>
        <location evidence="2">Photoreceptor outer segment membrane</location>
        <topology evidence="2">Single-pass type I membrane protein</topology>
    </subcellularLocation>
</comment>
<reference evidence="16" key="1">
    <citation type="submission" date="2019-10" db="EMBL/GenBank/DDBJ databases">
        <title>Corvus moneduloides (New Caledonian crow) genome, bCorMon1, primary haplotype.</title>
        <authorList>
            <person name="Rutz C."/>
            <person name="Fungtammasan C."/>
            <person name="Mountcastle J."/>
            <person name="Formenti G."/>
            <person name="Chow W."/>
            <person name="Howe K."/>
            <person name="Steele M.P."/>
            <person name="Fernandes J."/>
            <person name="Gilbert M.T.P."/>
            <person name="Fedrigo O."/>
            <person name="Jarvis E.D."/>
            <person name="Gemmell N."/>
        </authorList>
    </citation>
    <scope>NUCLEOTIDE SEQUENCE [LARGE SCALE GENOMIC DNA]</scope>
</reference>
<evidence type="ECO:0000256" key="10">
    <source>
        <dbReference type="ARBA" id="ARBA00023239"/>
    </source>
</evidence>
<dbReference type="PROSITE" id="PS00452">
    <property type="entry name" value="GUANYLATE_CYCLASE_1"/>
    <property type="match status" value="1"/>
</dbReference>
<dbReference type="EC" id="4.6.1.2" evidence="3 14"/>
<dbReference type="InterPro" id="IPR018297">
    <property type="entry name" value="A/G_cyclase_CS"/>
</dbReference>
<evidence type="ECO:0000256" key="6">
    <source>
        <dbReference type="ARBA" id="ARBA00022741"/>
    </source>
</evidence>
<keyword evidence="6" id="KW-0547">Nucleotide-binding</keyword>
<evidence type="ECO:0000256" key="1">
    <source>
        <dbReference type="ARBA" id="ARBA00001436"/>
    </source>
</evidence>
<evidence type="ECO:0000256" key="3">
    <source>
        <dbReference type="ARBA" id="ARBA00012202"/>
    </source>
</evidence>
<evidence type="ECO:0000256" key="9">
    <source>
        <dbReference type="ARBA" id="ARBA00023157"/>
    </source>
</evidence>
<dbReference type="GO" id="GO:0004672">
    <property type="term" value="F:protein kinase activity"/>
    <property type="evidence" value="ECO:0007669"/>
    <property type="project" value="InterPro"/>
</dbReference>
<dbReference type="CDD" id="cd06371">
    <property type="entry name" value="PBP1_sensory_GC_DEF-like"/>
    <property type="match status" value="1"/>
</dbReference>
<dbReference type="GO" id="GO:0005524">
    <property type="term" value="F:ATP binding"/>
    <property type="evidence" value="ECO:0007669"/>
    <property type="project" value="InterPro"/>
</dbReference>
<gene>
    <name evidence="15" type="primary">GUCY2F</name>
</gene>
<keyword evidence="5" id="KW-0732">Signal</keyword>
<proteinExistence type="inferred from homology"/>